<keyword evidence="7 12" id="KW-0460">Magnesium</keyword>
<dbReference type="Pfam" id="PF13246">
    <property type="entry name" value="Cation_ATPase"/>
    <property type="match status" value="1"/>
</dbReference>
<evidence type="ECO:0000313" key="14">
    <source>
        <dbReference type="Proteomes" id="UP000694941"/>
    </source>
</evidence>
<evidence type="ECO:0000256" key="10">
    <source>
        <dbReference type="ARBA" id="ARBA00023136"/>
    </source>
</evidence>
<keyword evidence="6 12" id="KW-0067">ATP-binding</keyword>
<sequence>LIIYKCVAGVVIYTGAETKLMMNSTSAPLKRSSVDKITNTQILSMFLLLVILCLISSIASEIWTRAHVQSDWYLGLDDLSSINFGYTFLTFIVLYNNLIPISLQVTLEVVRFIQAIFINMDTEMYYEETDTPAMARTSNLNEELGQVKFIFSDKTGTLTRNIMEFKRCSIAGTIYGGSGKQFDGSQLLHYLKQEEILSSMLMEFVRLLAVCHTAVPEYDPDMETIHYQAASPDESALVRAASDLGFVFTTRTPEYIIVNTLGKEEKYEILNVLEFTSSRKRMSVIVRTPSGKIRLYCKGADTVIYERLGEQHQQYKDITLRHLEEFATEGLRTLCCAVAEISEDFYEEWKNTYYRATTALQYRERKVEDAAQLIETNLQLLGATAIEDKLQEGVPKTITDLLKADIKVWVLTGDKQETAINIGYSTKLLTQSMPLLIINEDSLDQTRESVRRHVLDFGDQLRKENDVGLIIDGKTLKYALSSDVRNDFVDIALSCKSVICCRVSPIQKAEVVNVVKVATHSVTLAIGDGANDVAMIQAANIGVGISGVEGLQAACSSDFALAQFSFLGRLLFVHGAWSYARMCKLILYSFHKNICLYVIELWFAIYCGWSGQTLFERWTIGLYNVIFTAAPPLAMGLFDRTCSAETMMTFPSLYKPSQSAKLFNVKVFWVWIFDAVLHSVLLFFLTLLCIHQDIEWGSGLSGDYLVFGNMVYTYVVVTVCLKAGLEMNAWTWLTHLAIWGSIGSWFIFLLFYCNIWPTFPIAPDMRGIDRMVFSSSVFWFGLLIIPFISLLGDFTYKVIKRTLFKTLAEAVRESEIANTDPATVIVRATKHRLTETARLLKNVFKRTTTHVPLEVELQHGFAFSQEEHGVVPQSEVIRAYDTTKSKPQGV</sequence>
<dbReference type="SFLD" id="SFLDF00027">
    <property type="entry name" value="p-type_atpase"/>
    <property type="match status" value="1"/>
</dbReference>
<feature type="non-terminal residue" evidence="15">
    <location>
        <position position="1"/>
    </location>
</feature>
<dbReference type="NCBIfam" id="TIGR01494">
    <property type="entry name" value="ATPase_P-type"/>
    <property type="match status" value="1"/>
</dbReference>
<dbReference type="InterPro" id="IPR018303">
    <property type="entry name" value="ATPase_P-typ_P_site"/>
</dbReference>
<dbReference type="InterPro" id="IPR023214">
    <property type="entry name" value="HAD_sf"/>
</dbReference>
<gene>
    <name evidence="15" type="primary">LOC106465118</name>
</gene>
<reference evidence="15" key="1">
    <citation type="submission" date="2025-08" db="UniProtKB">
        <authorList>
            <consortium name="RefSeq"/>
        </authorList>
    </citation>
    <scope>IDENTIFICATION</scope>
    <source>
        <tissue evidence="15">Muscle</tissue>
    </source>
</reference>
<feature type="transmembrane region" description="Helical" evidence="12">
    <location>
        <begin position="42"/>
        <end position="64"/>
    </location>
</feature>
<dbReference type="PRINTS" id="PR00119">
    <property type="entry name" value="CATATPASE"/>
</dbReference>
<evidence type="ECO:0000256" key="3">
    <source>
        <dbReference type="ARBA" id="ARBA00022692"/>
    </source>
</evidence>
<dbReference type="Gene3D" id="3.40.50.1000">
    <property type="entry name" value="HAD superfamily/HAD-like"/>
    <property type="match status" value="1"/>
</dbReference>
<dbReference type="PROSITE" id="PS00154">
    <property type="entry name" value="ATPASE_E1_E2"/>
    <property type="match status" value="1"/>
</dbReference>
<dbReference type="InterPro" id="IPR032630">
    <property type="entry name" value="P_typ_ATPase_c"/>
</dbReference>
<evidence type="ECO:0000256" key="8">
    <source>
        <dbReference type="ARBA" id="ARBA00022967"/>
    </source>
</evidence>
<feature type="transmembrane region" description="Helical" evidence="12">
    <location>
        <begin position="668"/>
        <end position="692"/>
    </location>
</feature>
<evidence type="ECO:0000256" key="4">
    <source>
        <dbReference type="ARBA" id="ARBA00022723"/>
    </source>
</evidence>
<evidence type="ECO:0000256" key="11">
    <source>
        <dbReference type="ARBA" id="ARBA00034036"/>
    </source>
</evidence>
<dbReference type="InterPro" id="IPR044492">
    <property type="entry name" value="P_typ_ATPase_HD_dom"/>
</dbReference>
<dbReference type="SFLD" id="SFLDG00002">
    <property type="entry name" value="C1.7:_P-type_atpase_like"/>
    <property type="match status" value="1"/>
</dbReference>
<feature type="transmembrane region" description="Helical" evidence="12">
    <location>
        <begin position="594"/>
        <end position="612"/>
    </location>
</feature>
<dbReference type="SUPFAM" id="SSF81665">
    <property type="entry name" value="Calcium ATPase, transmembrane domain M"/>
    <property type="match status" value="1"/>
</dbReference>
<keyword evidence="5 12" id="KW-0547">Nucleotide-binding</keyword>
<dbReference type="SFLD" id="SFLDS00003">
    <property type="entry name" value="Haloacid_Dehalogenase"/>
    <property type="match status" value="1"/>
</dbReference>
<keyword evidence="8 12" id="KW-1278">Translocase</keyword>
<dbReference type="Pfam" id="PF16212">
    <property type="entry name" value="PhoLip_ATPase_C"/>
    <property type="match status" value="1"/>
</dbReference>
<evidence type="ECO:0000256" key="5">
    <source>
        <dbReference type="ARBA" id="ARBA00022741"/>
    </source>
</evidence>
<evidence type="ECO:0000256" key="2">
    <source>
        <dbReference type="ARBA" id="ARBA00008109"/>
    </source>
</evidence>
<evidence type="ECO:0000256" key="1">
    <source>
        <dbReference type="ARBA" id="ARBA00004141"/>
    </source>
</evidence>
<accession>A0ABM1BF72</accession>
<protein>
    <recommendedName>
        <fullName evidence="12">Phospholipid-transporting ATPase</fullName>
        <ecNumber evidence="12">7.6.2.1</ecNumber>
    </recommendedName>
</protein>
<keyword evidence="10 12" id="KW-0472">Membrane</keyword>
<evidence type="ECO:0000313" key="15">
    <source>
        <dbReference type="RefSeq" id="XP_013780770.2"/>
    </source>
</evidence>
<keyword evidence="4" id="KW-0479">Metal-binding</keyword>
<keyword evidence="3 12" id="KW-0812">Transmembrane</keyword>
<dbReference type="Gene3D" id="3.40.1110.10">
    <property type="entry name" value="Calcium-transporting ATPase, cytoplasmic domain N"/>
    <property type="match status" value="1"/>
</dbReference>
<evidence type="ECO:0000256" key="9">
    <source>
        <dbReference type="ARBA" id="ARBA00022989"/>
    </source>
</evidence>
<dbReference type="RefSeq" id="XP_013780770.2">
    <property type="nucleotide sequence ID" value="XM_013925316.2"/>
</dbReference>
<dbReference type="Proteomes" id="UP000694941">
    <property type="component" value="Unplaced"/>
</dbReference>
<dbReference type="PANTHER" id="PTHR24092:SF150">
    <property type="entry name" value="PHOSPHOLIPID-TRANSPORTING ATPASE"/>
    <property type="match status" value="1"/>
</dbReference>
<feature type="transmembrane region" description="Helical" evidence="12">
    <location>
        <begin position="84"/>
        <end position="103"/>
    </location>
</feature>
<keyword evidence="14" id="KW-1185">Reference proteome</keyword>
<dbReference type="EC" id="7.6.2.1" evidence="12"/>
<evidence type="ECO:0000256" key="7">
    <source>
        <dbReference type="ARBA" id="ARBA00022842"/>
    </source>
</evidence>
<dbReference type="NCBIfam" id="TIGR01652">
    <property type="entry name" value="ATPase-Plipid"/>
    <property type="match status" value="1"/>
</dbReference>
<feature type="domain" description="P-type ATPase C-terminal" evidence="13">
    <location>
        <begin position="554"/>
        <end position="805"/>
    </location>
</feature>
<dbReference type="PANTHER" id="PTHR24092">
    <property type="entry name" value="PROBABLE PHOSPHOLIPID-TRANSPORTING ATPASE"/>
    <property type="match status" value="1"/>
</dbReference>
<name>A0ABM1BF72_LIMPO</name>
<feature type="transmembrane region" description="Helical" evidence="12">
    <location>
        <begin position="618"/>
        <end position="638"/>
    </location>
</feature>
<proteinExistence type="inferred from homology"/>
<evidence type="ECO:0000256" key="12">
    <source>
        <dbReference type="RuleBase" id="RU362033"/>
    </source>
</evidence>
<dbReference type="InterPro" id="IPR023299">
    <property type="entry name" value="ATPase_P-typ_cyto_dom_N"/>
</dbReference>
<evidence type="ECO:0000256" key="6">
    <source>
        <dbReference type="ARBA" id="ARBA00022840"/>
    </source>
</evidence>
<dbReference type="SUPFAM" id="SSF56784">
    <property type="entry name" value="HAD-like"/>
    <property type="match status" value="1"/>
</dbReference>
<feature type="transmembrane region" description="Helical" evidence="12">
    <location>
        <begin position="777"/>
        <end position="796"/>
    </location>
</feature>
<feature type="transmembrane region" description="Helical" evidence="12">
    <location>
        <begin position="736"/>
        <end position="757"/>
    </location>
</feature>
<comment type="catalytic activity">
    <reaction evidence="11 12">
        <text>ATP + H2O + phospholipidSide 1 = ADP + phosphate + phospholipidSide 2.</text>
        <dbReference type="EC" id="7.6.2.1"/>
    </reaction>
</comment>
<evidence type="ECO:0000259" key="13">
    <source>
        <dbReference type="Pfam" id="PF16212"/>
    </source>
</evidence>
<dbReference type="InterPro" id="IPR006539">
    <property type="entry name" value="P-type_ATPase_IV"/>
</dbReference>
<feature type="transmembrane region" description="Helical" evidence="12">
    <location>
        <begin position="704"/>
        <end position="724"/>
    </location>
</feature>
<dbReference type="SUPFAM" id="SSF81660">
    <property type="entry name" value="Metal cation-transporting ATPase, ATP-binding domain N"/>
    <property type="match status" value="1"/>
</dbReference>
<organism evidence="14 15">
    <name type="scientific">Limulus polyphemus</name>
    <name type="common">Atlantic horseshoe crab</name>
    <dbReference type="NCBI Taxonomy" id="6850"/>
    <lineage>
        <taxon>Eukaryota</taxon>
        <taxon>Metazoa</taxon>
        <taxon>Ecdysozoa</taxon>
        <taxon>Arthropoda</taxon>
        <taxon>Chelicerata</taxon>
        <taxon>Merostomata</taxon>
        <taxon>Xiphosura</taxon>
        <taxon>Limulidae</taxon>
        <taxon>Limulus</taxon>
    </lineage>
</organism>
<dbReference type="InterPro" id="IPR023298">
    <property type="entry name" value="ATPase_P-typ_TM_dom_sf"/>
</dbReference>
<dbReference type="GeneID" id="106465118"/>
<keyword evidence="9 12" id="KW-1133">Transmembrane helix</keyword>
<comment type="subcellular location">
    <subcellularLocation>
        <location evidence="1 12">Membrane</location>
        <topology evidence="1 12">Multi-pass membrane protein</topology>
    </subcellularLocation>
</comment>
<dbReference type="InterPro" id="IPR001757">
    <property type="entry name" value="P_typ_ATPase"/>
</dbReference>
<comment type="similarity">
    <text evidence="2 12">Belongs to the cation transport ATPase (P-type) (TC 3.A.3) family. Type IV subfamily.</text>
</comment>
<dbReference type="InterPro" id="IPR036412">
    <property type="entry name" value="HAD-like_sf"/>
</dbReference>